<gene>
    <name evidence="1" type="ORF">ACE1B6_07390</name>
</gene>
<comment type="caution">
    <text evidence="1">The sequence shown here is derived from an EMBL/GenBank/DDBJ whole genome shotgun (WGS) entry which is preliminary data.</text>
</comment>
<reference evidence="1 2" key="1">
    <citation type="submission" date="2024-09" db="EMBL/GenBank/DDBJ databases">
        <title>Floridaenema gen nov. (Aerosakkonemataceae, Aerosakkonematales ord. nov., Cyanobacteria) from benthic tropical and subtropical fresh waters, with the description of four new species.</title>
        <authorList>
            <person name="Moretto J.A."/>
            <person name="Berthold D.E."/>
            <person name="Lefler F.W."/>
            <person name="Huang I.-S."/>
            <person name="Laughinghouse H. IV."/>
        </authorList>
    </citation>
    <scope>NUCLEOTIDE SEQUENCE [LARGE SCALE GENOMIC DNA]</scope>
    <source>
        <strain evidence="1 2">BLCC-F154</strain>
    </source>
</reference>
<protein>
    <submittedName>
        <fullName evidence="1">Uncharacterized protein</fullName>
    </submittedName>
</protein>
<keyword evidence="2" id="KW-1185">Reference proteome</keyword>
<dbReference type="EMBL" id="JBHFNS010000032">
    <property type="protein sequence ID" value="MFB2935087.1"/>
    <property type="molecule type" value="Genomic_DNA"/>
</dbReference>
<proteinExistence type="predicted"/>
<name>A0ABV4Y8H0_9CYAN</name>
<evidence type="ECO:0000313" key="2">
    <source>
        <dbReference type="Proteomes" id="UP001576776"/>
    </source>
</evidence>
<sequence length="52" mass="5658">MTLVGLANKIALSEIGESIILARVSNQCFNRPLEIDFSPSGDSYRTSDRKSG</sequence>
<dbReference type="RefSeq" id="WP_413256609.1">
    <property type="nucleotide sequence ID" value="NZ_JBHFNS010000032.1"/>
</dbReference>
<dbReference type="Proteomes" id="UP001576776">
    <property type="component" value="Unassembled WGS sequence"/>
</dbReference>
<accession>A0ABV4Y8H0</accession>
<organism evidence="1 2">
    <name type="scientific">Floridaenema fluviatile BLCC-F154</name>
    <dbReference type="NCBI Taxonomy" id="3153640"/>
    <lineage>
        <taxon>Bacteria</taxon>
        <taxon>Bacillati</taxon>
        <taxon>Cyanobacteriota</taxon>
        <taxon>Cyanophyceae</taxon>
        <taxon>Oscillatoriophycideae</taxon>
        <taxon>Aerosakkonematales</taxon>
        <taxon>Aerosakkonemataceae</taxon>
        <taxon>Floridanema</taxon>
        <taxon>Floridanema fluviatile</taxon>
    </lineage>
</organism>
<evidence type="ECO:0000313" key="1">
    <source>
        <dbReference type="EMBL" id="MFB2935087.1"/>
    </source>
</evidence>